<feature type="compositionally biased region" description="Polar residues" evidence="1">
    <location>
        <begin position="521"/>
        <end position="534"/>
    </location>
</feature>
<feature type="domain" description="BEN" evidence="2">
    <location>
        <begin position="561"/>
        <end position="653"/>
    </location>
</feature>
<dbReference type="Gene3D" id="1.10.10.2590">
    <property type="entry name" value="BEN domain"/>
    <property type="match status" value="1"/>
</dbReference>
<keyword evidence="4" id="KW-1185">Reference proteome</keyword>
<feature type="compositionally biased region" description="Basic and acidic residues" evidence="1">
    <location>
        <begin position="679"/>
        <end position="690"/>
    </location>
</feature>
<dbReference type="Proteomes" id="UP001292079">
    <property type="component" value="Unassembled WGS sequence"/>
</dbReference>
<dbReference type="InterPro" id="IPR018379">
    <property type="entry name" value="BEN_domain"/>
</dbReference>
<evidence type="ECO:0000256" key="1">
    <source>
        <dbReference type="SAM" id="MobiDB-lite"/>
    </source>
</evidence>
<feature type="region of interest" description="Disordered" evidence="1">
    <location>
        <begin position="402"/>
        <end position="434"/>
    </location>
</feature>
<dbReference type="AlphaFoldDB" id="A0AAE2D777"/>
<feature type="region of interest" description="Disordered" evidence="1">
    <location>
        <begin position="656"/>
        <end position="713"/>
    </location>
</feature>
<evidence type="ECO:0000259" key="2">
    <source>
        <dbReference type="PROSITE" id="PS51457"/>
    </source>
</evidence>
<dbReference type="GO" id="GO:0003677">
    <property type="term" value="F:DNA binding"/>
    <property type="evidence" value="ECO:0007669"/>
    <property type="project" value="InterPro"/>
</dbReference>
<comment type="caution">
    <text evidence="3">The sequence shown here is derived from an EMBL/GenBank/DDBJ whole genome shotgun (WGS) entry which is preliminary data.</text>
</comment>
<feature type="compositionally biased region" description="Basic and acidic residues" evidence="1">
    <location>
        <begin position="408"/>
        <end position="434"/>
    </location>
</feature>
<evidence type="ECO:0000313" key="4">
    <source>
        <dbReference type="Proteomes" id="UP001292079"/>
    </source>
</evidence>
<reference evidence="3" key="2">
    <citation type="journal article" date="2023" name="Infect Dis Poverty">
        <title>Chromosome-scale genome of the human blood fluke Schistosoma mekongi and its implications for public health.</title>
        <authorList>
            <person name="Zhou M."/>
            <person name="Xu L."/>
            <person name="Xu D."/>
            <person name="Chen W."/>
            <person name="Khan J."/>
            <person name="Hu Y."/>
            <person name="Huang H."/>
            <person name="Wei H."/>
            <person name="Zhang Y."/>
            <person name="Chusongsang P."/>
            <person name="Tanasarnprasert K."/>
            <person name="Hu X."/>
            <person name="Limpanont Y."/>
            <person name="Lv Z."/>
        </authorList>
    </citation>
    <scope>NUCLEOTIDE SEQUENCE</scope>
    <source>
        <strain evidence="3">LV_2022a</strain>
    </source>
</reference>
<sequence length="827" mass="93191">MPKSILIHAMHQFNDFNDTFIDNKYDISDEQYYYGSNKRKRKTAAPQKREPSEDSSKENVKMLFKNSSFGPINLVTKENNIFLSSMNGNEHLSESSSDSSISTSPEHIRLYTTMLNYFLMKYKTQVDLKSGLFPTSASTTGVSHGFDKNSSTSFQNNLSQLFCSAQLNQNLDHMTIAQNKQIPFNGTVNDESCYSNSKEIDKPYKHISTKYEAYLDYRQAVINSISTCITSIPVPKSGYPNYEAISVCYKSLIDRAYALQQSVELYFGMIQNSLSYNLFSNQQVDNDSMNSAVPNVVWSGQTSNINNFSGRPPFTSNSYSPINFPAVLTDIFQANNPSISSQELINEYKRVSGIAFEPSSQLQSSYLSECQAQNNLQSPVDLTNTEKNKSVDPFVSSFVETKANNSDKSNKENSYEYPAKSESERSDGVQKSEHDRIPTLEGDAEYTFPNASEQNMIPKTDMQNDFIAQNLKHGASNLLCSSIITCSPRSNINMRKKVYFKSKRVKKSFTSSSISNTNSICPENSSPKKSNFRGTSEEENKVAPNFKPVEVNNQILLSEAHPNVKLSKDIFYSLIVKSSGSATRLIRLLMKSFFTQDELAASSLSGEGIYKQRLEPSVTEAIKIFIRQRHPQLKTGSINLCMTDVCVQARRVANNQRSRQHPLRISSPMQESSKSHRNGTNDHQECESHLGLKSRINNSTRSTSATGKLKKHNHENTVTTIPTTSTEIPIINEYDSSYCIEIPKSEINDTHFSESENDEPVLQIVDERNEVASDNIGTPASCSVNSFMSDQKYFLFEDLCPEKRRCTSFNYPVEYSIIKTSKHETRN</sequence>
<reference evidence="3" key="1">
    <citation type="submission" date="2022-04" db="EMBL/GenBank/DDBJ databases">
        <authorList>
            <person name="Xu L."/>
            <person name="Lv Z."/>
        </authorList>
    </citation>
    <scope>NUCLEOTIDE SEQUENCE</scope>
    <source>
        <strain evidence="3">LV_2022a</strain>
    </source>
</reference>
<organism evidence="3 4">
    <name type="scientific">Schistosoma mekongi</name>
    <name type="common">Parasitic worm</name>
    <dbReference type="NCBI Taxonomy" id="38744"/>
    <lineage>
        <taxon>Eukaryota</taxon>
        <taxon>Metazoa</taxon>
        <taxon>Spiralia</taxon>
        <taxon>Lophotrochozoa</taxon>
        <taxon>Platyhelminthes</taxon>
        <taxon>Trematoda</taxon>
        <taxon>Digenea</taxon>
        <taxon>Strigeidida</taxon>
        <taxon>Schistosomatoidea</taxon>
        <taxon>Schistosomatidae</taxon>
        <taxon>Schistosoma</taxon>
    </lineage>
</organism>
<dbReference type="EMBL" id="JALJAT010000002">
    <property type="protein sequence ID" value="KAK4473769.1"/>
    <property type="molecule type" value="Genomic_DNA"/>
</dbReference>
<feature type="region of interest" description="Disordered" evidence="1">
    <location>
        <begin position="36"/>
        <end position="59"/>
    </location>
</feature>
<proteinExistence type="predicted"/>
<feature type="region of interest" description="Disordered" evidence="1">
    <location>
        <begin position="514"/>
        <end position="541"/>
    </location>
</feature>
<feature type="compositionally biased region" description="Basic and acidic residues" evidence="1">
    <location>
        <begin position="47"/>
        <end position="59"/>
    </location>
</feature>
<feature type="compositionally biased region" description="Polar residues" evidence="1">
    <location>
        <begin position="695"/>
        <end position="706"/>
    </location>
</feature>
<accession>A0AAE2D777</accession>
<name>A0AAE2D777_SCHME</name>
<gene>
    <name evidence="3" type="ORF">MN116_003108</name>
</gene>
<dbReference type="PROSITE" id="PS51457">
    <property type="entry name" value="BEN"/>
    <property type="match status" value="1"/>
</dbReference>
<evidence type="ECO:0000313" key="3">
    <source>
        <dbReference type="EMBL" id="KAK4473769.1"/>
    </source>
</evidence>
<protein>
    <recommendedName>
        <fullName evidence="2">BEN domain-containing protein</fullName>
    </recommendedName>
</protein>